<accession>A0A1I1I147</accession>
<evidence type="ECO:0000313" key="2">
    <source>
        <dbReference type="Proteomes" id="UP000199263"/>
    </source>
</evidence>
<dbReference type="EMBL" id="FOMG01000002">
    <property type="protein sequence ID" value="SFC29755.1"/>
    <property type="molecule type" value="Genomic_DNA"/>
</dbReference>
<sequence>MPKSNITLENSEFTTYREIDERTKKRIQEVLGSIS</sequence>
<evidence type="ECO:0000313" key="1">
    <source>
        <dbReference type="EMBL" id="SFC29755.1"/>
    </source>
</evidence>
<keyword evidence="2" id="KW-1185">Reference proteome</keyword>
<reference evidence="1 2" key="1">
    <citation type="submission" date="2016-10" db="EMBL/GenBank/DDBJ databases">
        <authorList>
            <person name="de Groot N.N."/>
        </authorList>
    </citation>
    <scope>NUCLEOTIDE SEQUENCE [LARGE SCALE GENOMIC DNA]</scope>
    <source>
        <strain evidence="1 2">DSM 12992</strain>
    </source>
</reference>
<dbReference type="AlphaFoldDB" id="A0A1I1I147"/>
<dbReference type="STRING" id="119641.SAMN05421842_10279"/>
<gene>
    <name evidence="1" type="ORF">SAMN05421842_10279</name>
</gene>
<protein>
    <submittedName>
        <fullName evidence="1">Uncharacterized protein</fullName>
    </submittedName>
</protein>
<organism evidence="1 2">
    <name type="scientific">Clostridium uliginosum</name>
    <dbReference type="NCBI Taxonomy" id="119641"/>
    <lineage>
        <taxon>Bacteria</taxon>
        <taxon>Bacillati</taxon>
        <taxon>Bacillota</taxon>
        <taxon>Clostridia</taxon>
        <taxon>Eubacteriales</taxon>
        <taxon>Clostridiaceae</taxon>
        <taxon>Clostridium</taxon>
    </lineage>
</organism>
<name>A0A1I1I147_9CLOT</name>
<dbReference type="Proteomes" id="UP000199263">
    <property type="component" value="Unassembled WGS sequence"/>
</dbReference>
<proteinExistence type="predicted"/>